<comment type="caution">
    <text evidence="3">The sequence shown here is derived from an EMBL/GenBank/DDBJ whole genome shotgun (WGS) entry which is preliminary data.</text>
</comment>
<protein>
    <submittedName>
        <fullName evidence="3">DNA-binding protein</fullName>
    </submittedName>
</protein>
<dbReference type="Pfam" id="PF12727">
    <property type="entry name" value="PBP_like"/>
    <property type="match status" value="1"/>
</dbReference>
<proteinExistence type="predicted"/>
<dbReference type="EMBL" id="BNCH01000008">
    <property type="protein sequence ID" value="GHF05885.1"/>
    <property type="molecule type" value="Genomic_DNA"/>
</dbReference>
<dbReference type="PANTHER" id="PTHR38431:SF1">
    <property type="entry name" value="BLL2305 PROTEIN"/>
    <property type="match status" value="1"/>
</dbReference>
<reference evidence="4" key="1">
    <citation type="journal article" date="2019" name="Int. J. Syst. Evol. Microbiol.">
        <title>The Global Catalogue of Microorganisms (GCM) 10K type strain sequencing project: providing services to taxonomists for standard genome sequencing and annotation.</title>
        <authorList>
            <consortium name="The Broad Institute Genomics Platform"/>
            <consortium name="The Broad Institute Genome Sequencing Center for Infectious Disease"/>
            <person name="Wu L."/>
            <person name="Ma J."/>
        </authorList>
    </citation>
    <scope>NUCLEOTIDE SEQUENCE [LARGE SCALE GENOMIC DNA]</scope>
    <source>
        <strain evidence="4">KCTC 42443</strain>
    </source>
</reference>
<dbReference type="InterPro" id="IPR024370">
    <property type="entry name" value="PBP_domain"/>
</dbReference>
<dbReference type="GO" id="GO:0003677">
    <property type="term" value="F:DNA binding"/>
    <property type="evidence" value="ECO:0007669"/>
    <property type="project" value="UniProtKB-KW"/>
</dbReference>
<dbReference type="InterPro" id="IPR010093">
    <property type="entry name" value="SinI_DNA-bd"/>
</dbReference>
<keyword evidence="4" id="KW-1185">Reference proteome</keyword>
<evidence type="ECO:0000259" key="2">
    <source>
        <dbReference type="Pfam" id="PF12728"/>
    </source>
</evidence>
<dbReference type="SUPFAM" id="SSF53850">
    <property type="entry name" value="Periplasmic binding protein-like II"/>
    <property type="match status" value="1"/>
</dbReference>
<dbReference type="NCBIfam" id="TIGR01764">
    <property type="entry name" value="excise"/>
    <property type="match status" value="1"/>
</dbReference>
<feature type="domain" description="PBP" evidence="1">
    <location>
        <begin position="96"/>
        <end position="275"/>
    </location>
</feature>
<dbReference type="InterPro" id="IPR041657">
    <property type="entry name" value="HTH_17"/>
</dbReference>
<dbReference type="Proteomes" id="UP000609802">
    <property type="component" value="Unassembled WGS sequence"/>
</dbReference>
<dbReference type="Pfam" id="PF12728">
    <property type="entry name" value="HTH_17"/>
    <property type="match status" value="1"/>
</dbReference>
<accession>A0ABQ3J771</accession>
<dbReference type="Gene3D" id="3.40.190.10">
    <property type="entry name" value="Periplasmic binding protein-like II"/>
    <property type="match status" value="1"/>
</dbReference>
<sequence length="303" mass="32597">MFGLSLTGRLMSQDHRLDDPSFLTTKEVAELLRVKERKVYDLAAADEIPHRRITGKLIFPRAELLDWINGDSVPATRARPAVLTGSHDPLLEWAVRESGSGLATLFNGSRAGLDCFGDGQAALTGLHIPGGTDWNVDVVSAQGLRNCVLIAWAARARGLVLSPDVADRITGMADLKGKRVVQRQPGAGGATFFDAMLKRDGLDPGDLDLVSELAHTEHEAAGLVAAGQADAATGIEAMARQFSLGFLPLAEERFDLLIDQHTYFTPPVQTLLKFARTPACHDKAAAMGGYDLSDLGAVRWLPH</sequence>
<feature type="domain" description="Helix-turn-helix" evidence="2">
    <location>
        <begin position="22"/>
        <end position="70"/>
    </location>
</feature>
<organism evidence="3 4">
    <name type="scientific">Aliiroseovarius zhejiangensis</name>
    <dbReference type="NCBI Taxonomy" id="1632025"/>
    <lineage>
        <taxon>Bacteria</taxon>
        <taxon>Pseudomonadati</taxon>
        <taxon>Pseudomonadota</taxon>
        <taxon>Alphaproteobacteria</taxon>
        <taxon>Rhodobacterales</taxon>
        <taxon>Paracoccaceae</taxon>
        <taxon>Aliiroseovarius</taxon>
    </lineage>
</organism>
<evidence type="ECO:0000313" key="3">
    <source>
        <dbReference type="EMBL" id="GHF05885.1"/>
    </source>
</evidence>
<evidence type="ECO:0000259" key="1">
    <source>
        <dbReference type="Pfam" id="PF12727"/>
    </source>
</evidence>
<evidence type="ECO:0000313" key="4">
    <source>
        <dbReference type="Proteomes" id="UP000609802"/>
    </source>
</evidence>
<gene>
    <name evidence="3" type="ORF">GCM10016455_28780</name>
</gene>
<name>A0ABQ3J771_9RHOB</name>
<keyword evidence="3" id="KW-0238">DNA-binding</keyword>
<dbReference type="PANTHER" id="PTHR38431">
    <property type="entry name" value="BLL2305 PROTEIN"/>
    <property type="match status" value="1"/>
</dbReference>